<sequence length="75" mass="8542">MEVTLTRPCLIGKLIVIRDNNIRHPGATCAVLPAFGKVTYRAVHESYWNRLARDVHLPDLTLTQGPRTMHCRFLS</sequence>
<accession>A0A2T0MQ25</accession>
<evidence type="ECO:0000313" key="2">
    <source>
        <dbReference type="Proteomes" id="UP000238312"/>
    </source>
</evidence>
<dbReference type="Proteomes" id="UP000238312">
    <property type="component" value="Unassembled WGS sequence"/>
</dbReference>
<organism evidence="1 2">
    <name type="scientific">Nonomuraea fuscirosea</name>
    <dbReference type="NCBI Taxonomy" id="1291556"/>
    <lineage>
        <taxon>Bacteria</taxon>
        <taxon>Bacillati</taxon>
        <taxon>Actinomycetota</taxon>
        <taxon>Actinomycetes</taxon>
        <taxon>Streptosporangiales</taxon>
        <taxon>Streptosporangiaceae</taxon>
        <taxon>Nonomuraea</taxon>
    </lineage>
</organism>
<reference evidence="1 2" key="1">
    <citation type="submission" date="2018-03" db="EMBL/GenBank/DDBJ databases">
        <title>Genomic Encyclopedia of Type Strains, Phase III (KMG-III): the genomes of soil and plant-associated and newly described type strains.</title>
        <authorList>
            <person name="Whitman W."/>
        </authorList>
    </citation>
    <scope>NUCLEOTIDE SEQUENCE [LARGE SCALE GENOMIC DNA]</scope>
    <source>
        <strain evidence="1 2">CGMCC 4.7104</strain>
    </source>
</reference>
<proteinExistence type="predicted"/>
<keyword evidence="2" id="KW-1185">Reference proteome</keyword>
<name>A0A2T0MQ25_9ACTN</name>
<dbReference type="EMBL" id="PVNG01000017">
    <property type="protein sequence ID" value="PRX60241.1"/>
    <property type="molecule type" value="Genomic_DNA"/>
</dbReference>
<evidence type="ECO:0000313" key="1">
    <source>
        <dbReference type="EMBL" id="PRX60241.1"/>
    </source>
</evidence>
<dbReference type="RefSeq" id="WP_106246925.1">
    <property type="nucleotide sequence ID" value="NZ_PVNG01000017.1"/>
</dbReference>
<protein>
    <submittedName>
        <fullName evidence="1">Uncharacterized protein</fullName>
    </submittedName>
</protein>
<dbReference type="AlphaFoldDB" id="A0A2T0MQ25"/>
<comment type="caution">
    <text evidence="1">The sequence shown here is derived from an EMBL/GenBank/DDBJ whole genome shotgun (WGS) entry which is preliminary data.</text>
</comment>
<gene>
    <name evidence="1" type="ORF">B0I32_1178</name>
</gene>